<gene>
    <name evidence="2" type="ORF">CK797_04815</name>
</gene>
<comment type="caution">
    <text evidence="2">The sequence shown here is derived from an EMBL/GenBank/DDBJ whole genome shotgun (WGS) entry which is preliminary data.</text>
</comment>
<dbReference type="SUPFAM" id="SSF55136">
    <property type="entry name" value="Probable bacterial effector-binding domain"/>
    <property type="match status" value="1"/>
</dbReference>
<dbReference type="EMBL" id="PNFV01000004">
    <property type="protein sequence ID" value="PMB82751.1"/>
    <property type="molecule type" value="Genomic_DNA"/>
</dbReference>
<name>A0A2J6NN43_9LACO</name>
<dbReference type="InterPro" id="IPR008319">
    <property type="entry name" value="GyrI-like_CCH_Lin2189-like"/>
</dbReference>
<dbReference type="Gene3D" id="3.20.80.10">
    <property type="entry name" value="Regulatory factor, effector binding domain"/>
    <property type="match status" value="1"/>
</dbReference>
<evidence type="ECO:0000313" key="2">
    <source>
        <dbReference type="EMBL" id="PMB82751.1"/>
    </source>
</evidence>
<dbReference type="Pfam" id="PF06445">
    <property type="entry name" value="GyrI-like"/>
    <property type="match status" value="1"/>
</dbReference>
<dbReference type="RefSeq" id="WP_104688626.1">
    <property type="nucleotide sequence ID" value="NZ_JBKTHY010000006.1"/>
</dbReference>
<dbReference type="InterPro" id="IPR011256">
    <property type="entry name" value="Reg_factor_effector_dom_sf"/>
</dbReference>
<evidence type="ECO:0000259" key="1">
    <source>
        <dbReference type="Pfam" id="PF06445"/>
    </source>
</evidence>
<evidence type="ECO:0000313" key="3">
    <source>
        <dbReference type="Proteomes" id="UP000239920"/>
    </source>
</evidence>
<dbReference type="AlphaFoldDB" id="A0A2J6NN43"/>
<dbReference type="InterPro" id="IPR029442">
    <property type="entry name" value="GyrI-like"/>
</dbReference>
<dbReference type="Proteomes" id="UP000239920">
    <property type="component" value="Unassembled WGS sequence"/>
</dbReference>
<dbReference type="PIRSF" id="PIRSF031644">
    <property type="entry name" value="UCP031644"/>
    <property type="match status" value="1"/>
</dbReference>
<protein>
    <submittedName>
        <fullName evidence="2">Transcriptional regulator</fullName>
    </submittedName>
</protein>
<sequence length="208" mass="23961">MPYDFKKEQRTLYHPGKRPALVDVPAMKYISVRGQGDPNLPDSEYKHSIQSLYSVAYTIKMSKKGPHQIPGYFDFVVPPLEGFWWQEGSQPIDFTRKDRFHFISCIHMPDFVDSATFDWAVQTAGTKKQLDLTGVKLLTLTEGRCAQIMHVGVYDDEPATIAKLTQFVADNNLQCDYSATRRHHEIYLSDPRRTKPENRKTVIRIPVK</sequence>
<feature type="domain" description="GyrI-like small molecule binding" evidence="1">
    <location>
        <begin position="20"/>
        <end position="208"/>
    </location>
</feature>
<accession>A0A2J6NN43</accession>
<dbReference type="OrthoDB" id="4772335at2"/>
<proteinExistence type="predicted"/>
<reference evidence="2 3" key="1">
    <citation type="submission" date="2017-09" db="EMBL/GenBank/DDBJ databases">
        <title>Bacterial strain isolated from the female urinary microbiota.</title>
        <authorList>
            <person name="Thomas-White K."/>
            <person name="Kumar N."/>
            <person name="Forster S."/>
            <person name="Putonti C."/>
            <person name="Lawley T."/>
            <person name="Wolfe A.J."/>
        </authorList>
    </citation>
    <scope>NUCLEOTIDE SEQUENCE [LARGE SCALE GENOMIC DNA]</scope>
    <source>
        <strain evidence="2 3">UMB0683</strain>
    </source>
</reference>
<organism evidence="2 3">
    <name type="scientific">Limosilactobacillus pontis</name>
    <dbReference type="NCBI Taxonomy" id="35787"/>
    <lineage>
        <taxon>Bacteria</taxon>
        <taxon>Bacillati</taxon>
        <taxon>Bacillota</taxon>
        <taxon>Bacilli</taxon>
        <taxon>Lactobacillales</taxon>
        <taxon>Lactobacillaceae</taxon>
        <taxon>Limosilactobacillus</taxon>
    </lineage>
</organism>